<accession>A0A7W7MHV7</accession>
<gene>
    <name evidence="1" type="ORF">Alo02nite_73250</name>
    <name evidence="2" type="ORF">BJ964_005035</name>
</gene>
<proteinExistence type="predicted"/>
<evidence type="ECO:0000313" key="2">
    <source>
        <dbReference type="EMBL" id="MBB4750874.1"/>
    </source>
</evidence>
<reference evidence="1 4" key="2">
    <citation type="submission" date="2021-01" db="EMBL/GenBank/DDBJ databases">
        <title>Whole genome shotgun sequence of Actinoplanes lobatus NBRC 12513.</title>
        <authorList>
            <person name="Komaki H."/>
            <person name="Tamura T."/>
        </authorList>
    </citation>
    <scope>NUCLEOTIDE SEQUENCE [LARGE SCALE GENOMIC DNA]</scope>
    <source>
        <strain evidence="1 4">NBRC 12513</strain>
    </source>
</reference>
<dbReference type="RefSeq" id="WP_188122992.1">
    <property type="nucleotide sequence ID" value="NZ_BOMP01000128.1"/>
</dbReference>
<sequence>MIRSLVAAVVLSAVRVLLAGCHLLRAGRPAAARFLRATRFGFTARILRAVRLVFAARVLGAARLLLAVRLPTAARFLLAARLLHAARSLAVAHPRIATGDGGGR</sequence>
<dbReference type="Proteomes" id="UP000590511">
    <property type="component" value="Unassembled WGS sequence"/>
</dbReference>
<dbReference type="EMBL" id="BOMP01000128">
    <property type="protein sequence ID" value="GIE44427.1"/>
    <property type="molecule type" value="Genomic_DNA"/>
</dbReference>
<name>A0A7W7MHV7_9ACTN</name>
<keyword evidence="4" id="KW-1185">Reference proteome</keyword>
<dbReference type="EMBL" id="JACHNC010000001">
    <property type="protein sequence ID" value="MBB4750874.1"/>
    <property type="molecule type" value="Genomic_DNA"/>
</dbReference>
<dbReference type="Proteomes" id="UP000631312">
    <property type="component" value="Unassembled WGS sequence"/>
</dbReference>
<dbReference type="AlphaFoldDB" id="A0A7W7MHV7"/>
<protein>
    <submittedName>
        <fullName evidence="2">Uncharacterized protein</fullName>
    </submittedName>
</protein>
<comment type="caution">
    <text evidence="2">The sequence shown here is derived from an EMBL/GenBank/DDBJ whole genome shotgun (WGS) entry which is preliminary data.</text>
</comment>
<evidence type="ECO:0000313" key="1">
    <source>
        <dbReference type="EMBL" id="GIE44427.1"/>
    </source>
</evidence>
<evidence type="ECO:0000313" key="4">
    <source>
        <dbReference type="Proteomes" id="UP000631312"/>
    </source>
</evidence>
<reference evidence="2 3" key="1">
    <citation type="submission" date="2020-08" db="EMBL/GenBank/DDBJ databases">
        <title>Sequencing the genomes of 1000 actinobacteria strains.</title>
        <authorList>
            <person name="Klenk H.-P."/>
        </authorList>
    </citation>
    <scope>NUCLEOTIDE SEQUENCE [LARGE SCALE GENOMIC DNA]</scope>
    <source>
        <strain evidence="2 3">DSM 43150</strain>
    </source>
</reference>
<organism evidence="2 3">
    <name type="scientific">Actinoplanes lobatus</name>
    <dbReference type="NCBI Taxonomy" id="113568"/>
    <lineage>
        <taxon>Bacteria</taxon>
        <taxon>Bacillati</taxon>
        <taxon>Actinomycetota</taxon>
        <taxon>Actinomycetes</taxon>
        <taxon>Micromonosporales</taxon>
        <taxon>Micromonosporaceae</taxon>
        <taxon>Actinoplanes</taxon>
    </lineage>
</organism>
<evidence type="ECO:0000313" key="3">
    <source>
        <dbReference type="Proteomes" id="UP000590511"/>
    </source>
</evidence>